<evidence type="ECO:0000313" key="1">
    <source>
        <dbReference type="EMBL" id="KAI8553496.1"/>
    </source>
</evidence>
<dbReference type="Proteomes" id="UP001062846">
    <property type="component" value="Chromosome 5"/>
</dbReference>
<gene>
    <name evidence="1" type="ORF">RHMOL_Rhmol05G0020300</name>
</gene>
<comment type="caution">
    <text evidence="1">The sequence shown here is derived from an EMBL/GenBank/DDBJ whole genome shotgun (WGS) entry which is preliminary data.</text>
</comment>
<keyword evidence="2" id="KW-1185">Reference proteome</keyword>
<evidence type="ECO:0000313" key="2">
    <source>
        <dbReference type="Proteomes" id="UP001062846"/>
    </source>
</evidence>
<organism evidence="1 2">
    <name type="scientific">Rhododendron molle</name>
    <name type="common">Chinese azalea</name>
    <name type="synonym">Azalea mollis</name>
    <dbReference type="NCBI Taxonomy" id="49168"/>
    <lineage>
        <taxon>Eukaryota</taxon>
        <taxon>Viridiplantae</taxon>
        <taxon>Streptophyta</taxon>
        <taxon>Embryophyta</taxon>
        <taxon>Tracheophyta</taxon>
        <taxon>Spermatophyta</taxon>
        <taxon>Magnoliopsida</taxon>
        <taxon>eudicotyledons</taxon>
        <taxon>Gunneridae</taxon>
        <taxon>Pentapetalae</taxon>
        <taxon>asterids</taxon>
        <taxon>Ericales</taxon>
        <taxon>Ericaceae</taxon>
        <taxon>Ericoideae</taxon>
        <taxon>Rhodoreae</taxon>
        <taxon>Rhododendron</taxon>
    </lineage>
</organism>
<proteinExistence type="predicted"/>
<dbReference type="EMBL" id="CM046392">
    <property type="protein sequence ID" value="KAI8553496.1"/>
    <property type="molecule type" value="Genomic_DNA"/>
</dbReference>
<accession>A0ACC0NJR6</accession>
<name>A0ACC0NJR6_RHOML</name>
<protein>
    <submittedName>
        <fullName evidence="1">Uncharacterized protein</fullName>
    </submittedName>
</protein>
<sequence>MSSTAMVEEIKSWAASRQCSFTWCNREKNRAACWIATNCLNRKLLSFMGCIPPELDLILAKEVPS</sequence>
<reference evidence="1" key="1">
    <citation type="submission" date="2022-02" db="EMBL/GenBank/DDBJ databases">
        <title>Plant Genome Project.</title>
        <authorList>
            <person name="Zhang R.-G."/>
        </authorList>
    </citation>
    <scope>NUCLEOTIDE SEQUENCE</scope>
    <source>
        <strain evidence="1">AT1</strain>
    </source>
</reference>